<name>A0A6G0YVD7_APHCR</name>
<feature type="compositionally biased region" description="Polar residues" evidence="1">
    <location>
        <begin position="150"/>
        <end position="159"/>
    </location>
</feature>
<feature type="compositionally biased region" description="Acidic residues" evidence="1">
    <location>
        <begin position="450"/>
        <end position="462"/>
    </location>
</feature>
<feature type="compositionally biased region" description="Basic and acidic residues" evidence="1">
    <location>
        <begin position="165"/>
        <end position="181"/>
    </location>
</feature>
<feature type="compositionally biased region" description="Polar residues" evidence="1">
    <location>
        <begin position="38"/>
        <end position="54"/>
    </location>
</feature>
<organism evidence="2 3">
    <name type="scientific">Aphis craccivora</name>
    <name type="common">Cowpea aphid</name>
    <dbReference type="NCBI Taxonomy" id="307492"/>
    <lineage>
        <taxon>Eukaryota</taxon>
        <taxon>Metazoa</taxon>
        <taxon>Ecdysozoa</taxon>
        <taxon>Arthropoda</taxon>
        <taxon>Hexapoda</taxon>
        <taxon>Insecta</taxon>
        <taxon>Pterygota</taxon>
        <taxon>Neoptera</taxon>
        <taxon>Paraneoptera</taxon>
        <taxon>Hemiptera</taxon>
        <taxon>Sternorrhyncha</taxon>
        <taxon>Aphidomorpha</taxon>
        <taxon>Aphidoidea</taxon>
        <taxon>Aphididae</taxon>
        <taxon>Aphidini</taxon>
        <taxon>Aphis</taxon>
        <taxon>Aphis</taxon>
    </lineage>
</organism>
<feature type="region of interest" description="Disordered" evidence="1">
    <location>
        <begin position="150"/>
        <end position="192"/>
    </location>
</feature>
<dbReference type="Proteomes" id="UP000478052">
    <property type="component" value="Unassembled WGS sequence"/>
</dbReference>
<dbReference type="EMBL" id="VUJU01002295">
    <property type="protein sequence ID" value="KAF0761807.1"/>
    <property type="molecule type" value="Genomic_DNA"/>
</dbReference>
<comment type="caution">
    <text evidence="2">The sequence shown here is derived from an EMBL/GenBank/DDBJ whole genome shotgun (WGS) entry which is preliminary data.</text>
</comment>
<proteinExistence type="predicted"/>
<feature type="compositionally biased region" description="Basic and acidic residues" evidence="1">
    <location>
        <begin position="22"/>
        <end position="37"/>
    </location>
</feature>
<feature type="compositionally biased region" description="Polar residues" evidence="1">
    <location>
        <begin position="76"/>
        <end position="94"/>
    </location>
</feature>
<gene>
    <name evidence="2" type="ORF">FWK35_00015955</name>
</gene>
<feature type="compositionally biased region" description="Basic and acidic residues" evidence="1">
    <location>
        <begin position="106"/>
        <end position="121"/>
    </location>
</feature>
<evidence type="ECO:0000313" key="3">
    <source>
        <dbReference type="Proteomes" id="UP000478052"/>
    </source>
</evidence>
<dbReference type="AlphaFoldDB" id="A0A6G0YVD7"/>
<sequence>MSIPNNNNDVLEEDPHNVYGETNDKNQPELSDSHENSDLSSQDSATPIDTNDNENVVKPRPRKIRRRRKSKQPQSVNGNDKTPIETNDVSTKIIPTNVVRKNSRNPNEEKSTEIPEIDQKNIQKNPKKKRHIRRIRTYVVNNATNERIPINDQTYSTTDGLPDDINNKLDSLETDDSKVDDPDSNTDNDDYSSFLFKEYNSDQCKRDAYDRFKKVTSQDAKQIAYRSVLDTSEMRSNMLATLKNAIDNVKASRTFNDVDQSLRTVSYSLKVGLKQTVSDLVIKVIPLAKDFLKTAENLKELYQRGPQSTHKMLTNILENESTVPESAKDILRLISPQFDVDELINNIFEKPCTAKSLKEKKVKAQRKLIDLSKHMDTAISNIDCFVLSAMSTVGIGADTLKLLKSGKVIMSDKHPRAKTLSDAVGIIKAGKKIRNNDNSFTPTLTSDGTTESDEDDDDEDPDQVAQKNEEFLKTVPDLDDDIPMPKKVKNKRQSLGVIVVHTDKQIEYKEITDTSQLKKFIGDQTKKYKLQSKNKHPKFLKLNSKQLIDDMVADVKKKAERNGMTKKEMVDEIIKNLNSS</sequence>
<keyword evidence="3" id="KW-1185">Reference proteome</keyword>
<feature type="region of interest" description="Disordered" evidence="1">
    <location>
        <begin position="1"/>
        <end position="131"/>
    </location>
</feature>
<feature type="region of interest" description="Disordered" evidence="1">
    <location>
        <begin position="437"/>
        <end position="462"/>
    </location>
</feature>
<evidence type="ECO:0000313" key="2">
    <source>
        <dbReference type="EMBL" id="KAF0761807.1"/>
    </source>
</evidence>
<accession>A0A6G0YVD7</accession>
<protein>
    <submittedName>
        <fullName evidence="2">Titin-like isoform X2</fullName>
    </submittedName>
</protein>
<evidence type="ECO:0000256" key="1">
    <source>
        <dbReference type="SAM" id="MobiDB-lite"/>
    </source>
</evidence>
<reference evidence="2 3" key="1">
    <citation type="submission" date="2019-08" db="EMBL/GenBank/DDBJ databases">
        <title>Whole genome of Aphis craccivora.</title>
        <authorList>
            <person name="Voronova N.V."/>
            <person name="Shulinski R.S."/>
            <person name="Bandarenka Y.V."/>
            <person name="Zhorov D.G."/>
            <person name="Warner D."/>
        </authorList>
    </citation>
    <scope>NUCLEOTIDE SEQUENCE [LARGE SCALE GENOMIC DNA]</scope>
    <source>
        <strain evidence="2">180601</strain>
        <tissue evidence="2">Whole Body</tissue>
    </source>
</reference>
<dbReference type="OrthoDB" id="6622921at2759"/>
<feature type="compositionally biased region" description="Basic residues" evidence="1">
    <location>
        <begin position="59"/>
        <end position="71"/>
    </location>
</feature>